<evidence type="ECO:0000256" key="1">
    <source>
        <dbReference type="ARBA" id="ARBA00005189"/>
    </source>
</evidence>
<sequence>MIFLRSLLFNAVFFTVTFVLSLYGFVLRFVAPHRLIDDARLWSRIMIAAARLICGIHVRVRGLENLPPGQPVLIASQHQSAFDTMVWFGLASYPVYVLKKQLLKIPVFGPLLPLTGMIPVDRDGGMTSLRNLVSASMEAASLNRQIVIFPEGTRMDPGVEAPLHPGIYAVASQTGLPIVPVTTNSGLFWGRRAFRKYPGTINVDIHPPLSPGSRAVTMEALRSLYHRAGNDIARFVHTSEKAVDKSVV</sequence>
<evidence type="ECO:0000313" key="6">
    <source>
        <dbReference type="EMBL" id="APH53358.1"/>
    </source>
</evidence>
<dbReference type="SMART" id="SM00563">
    <property type="entry name" value="PlsC"/>
    <property type="match status" value="1"/>
</dbReference>
<dbReference type="SUPFAM" id="SSF69593">
    <property type="entry name" value="Glycerol-3-phosphate (1)-acyltransferase"/>
    <property type="match status" value="1"/>
</dbReference>
<protein>
    <submittedName>
        <fullName evidence="6">1-acyl-sn-glycerol-3-phosphate acyltransferase</fullName>
        <ecNumber evidence="6">2.3.1.51</ecNumber>
    </submittedName>
</protein>
<feature type="transmembrane region" description="Helical" evidence="4">
    <location>
        <begin position="6"/>
        <end position="29"/>
    </location>
</feature>
<dbReference type="AlphaFoldDB" id="A0AAC9P7I2"/>
<dbReference type="PANTHER" id="PTHR10434:SF40">
    <property type="entry name" value="1-ACYL-SN-GLYCEROL-3-PHOSPHATE ACYLTRANSFERASE"/>
    <property type="match status" value="1"/>
</dbReference>
<dbReference type="InterPro" id="IPR002123">
    <property type="entry name" value="Plipid/glycerol_acylTrfase"/>
</dbReference>
<dbReference type="RefSeq" id="WP_072571713.1">
    <property type="nucleotide sequence ID" value="NZ_CP018191.1"/>
</dbReference>
<keyword evidence="4" id="KW-0812">Transmembrane</keyword>
<gene>
    <name evidence="6" type="ORF">GbCGDNIH9_0134</name>
</gene>
<evidence type="ECO:0000313" key="7">
    <source>
        <dbReference type="Proteomes" id="UP000182373"/>
    </source>
</evidence>
<name>A0AAC9P7I2_9PROT</name>
<feature type="domain" description="Phospholipid/glycerol acyltransferase" evidence="5">
    <location>
        <begin position="72"/>
        <end position="186"/>
    </location>
</feature>
<evidence type="ECO:0000256" key="4">
    <source>
        <dbReference type="SAM" id="Phobius"/>
    </source>
</evidence>
<evidence type="ECO:0000256" key="3">
    <source>
        <dbReference type="ARBA" id="ARBA00023315"/>
    </source>
</evidence>
<dbReference type="GO" id="GO:0003841">
    <property type="term" value="F:1-acylglycerol-3-phosphate O-acyltransferase activity"/>
    <property type="evidence" value="ECO:0007669"/>
    <property type="project" value="UniProtKB-EC"/>
</dbReference>
<evidence type="ECO:0000256" key="2">
    <source>
        <dbReference type="ARBA" id="ARBA00022679"/>
    </source>
</evidence>
<dbReference type="EMBL" id="CP018191">
    <property type="protein sequence ID" value="APH53358.1"/>
    <property type="molecule type" value="Genomic_DNA"/>
</dbReference>
<dbReference type="PANTHER" id="PTHR10434">
    <property type="entry name" value="1-ACYL-SN-GLYCEROL-3-PHOSPHATE ACYLTRANSFERASE"/>
    <property type="match status" value="1"/>
</dbReference>
<keyword evidence="2 6" id="KW-0808">Transferase</keyword>
<dbReference type="CDD" id="cd07989">
    <property type="entry name" value="LPLAT_AGPAT-like"/>
    <property type="match status" value="1"/>
</dbReference>
<dbReference type="Pfam" id="PF01553">
    <property type="entry name" value="Acyltransferase"/>
    <property type="match status" value="1"/>
</dbReference>
<comment type="pathway">
    <text evidence="1">Lipid metabolism.</text>
</comment>
<organism evidence="6 7">
    <name type="scientific">Granulibacter bethesdensis</name>
    <dbReference type="NCBI Taxonomy" id="364410"/>
    <lineage>
        <taxon>Bacteria</taxon>
        <taxon>Pseudomonadati</taxon>
        <taxon>Pseudomonadota</taxon>
        <taxon>Alphaproteobacteria</taxon>
        <taxon>Acetobacterales</taxon>
        <taxon>Acetobacteraceae</taxon>
        <taxon>Granulibacter</taxon>
    </lineage>
</organism>
<dbReference type="GO" id="GO:0006654">
    <property type="term" value="P:phosphatidic acid biosynthetic process"/>
    <property type="evidence" value="ECO:0007669"/>
    <property type="project" value="TreeGrafter"/>
</dbReference>
<keyword evidence="3 6" id="KW-0012">Acyltransferase</keyword>
<accession>A0AAC9P7I2</accession>
<evidence type="ECO:0000259" key="5">
    <source>
        <dbReference type="SMART" id="SM00563"/>
    </source>
</evidence>
<dbReference type="Proteomes" id="UP000182373">
    <property type="component" value="Chromosome"/>
</dbReference>
<keyword evidence="4" id="KW-1133">Transmembrane helix</keyword>
<reference evidence="7" key="1">
    <citation type="submission" date="2016-11" db="EMBL/GenBank/DDBJ databases">
        <title>Comparative genomic and phenotypic analysis of Granulibacter bethesdensis clinical isolates from patients with chronic granulomatous disease.</title>
        <authorList>
            <person name="Zarember K.A."/>
            <person name="Porcella S.F."/>
            <person name="Chu J."/>
            <person name="Ding L."/>
            <person name="Dahlstrom E."/>
            <person name="Barbian K."/>
            <person name="Martens C."/>
            <person name="Sykora L."/>
            <person name="Kramer S."/>
            <person name="Pettinato A.M."/>
            <person name="Hong H."/>
            <person name="Wald G."/>
            <person name="Berg L.J."/>
            <person name="Rogge L.S."/>
            <person name="Greenberg D.E."/>
            <person name="Falcone E.L."/>
            <person name="Neves J.F."/>
            <person name="Simoes M.J."/>
            <person name="Casal M."/>
            <person name="Rodriguez-Lopez F.C."/>
            <person name="Zelazny A."/>
            <person name="Gallin J.I."/>
            <person name="Holland S.M."/>
        </authorList>
    </citation>
    <scope>NUCLEOTIDE SEQUENCE [LARGE SCALE GENOMIC DNA]</scope>
    <source>
        <strain evidence="7">NIH9.1</strain>
    </source>
</reference>
<dbReference type="EC" id="2.3.1.51" evidence="6"/>
<keyword evidence="4" id="KW-0472">Membrane</keyword>
<proteinExistence type="predicted"/>